<keyword evidence="3" id="KW-1185">Reference proteome</keyword>
<feature type="compositionally biased region" description="Basic and acidic residues" evidence="1">
    <location>
        <begin position="103"/>
        <end position="114"/>
    </location>
</feature>
<evidence type="ECO:0000256" key="1">
    <source>
        <dbReference type="SAM" id="MobiDB-lite"/>
    </source>
</evidence>
<evidence type="ECO:0000313" key="2">
    <source>
        <dbReference type="EMBL" id="PVD35086.1"/>
    </source>
</evidence>
<feature type="region of interest" description="Disordered" evidence="1">
    <location>
        <begin position="85"/>
        <end position="130"/>
    </location>
</feature>
<evidence type="ECO:0000313" key="3">
    <source>
        <dbReference type="Proteomes" id="UP000245119"/>
    </source>
</evidence>
<comment type="caution">
    <text evidence="2">The sequence shown here is derived from an EMBL/GenBank/DDBJ whole genome shotgun (WGS) entry which is preliminary data.</text>
</comment>
<dbReference type="Proteomes" id="UP000245119">
    <property type="component" value="Linkage Group LG3"/>
</dbReference>
<name>A0A2T7PNS9_POMCA</name>
<proteinExistence type="predicted"/>
<sequence>MNIVAIYGTQRSADDQDEATSSQGVCEEKEEKEEEGHKEKEEEGVDETAFISGRRIESDTCTVKVPEAGDKGRLLPLCFKYGGQPKVGGRDLTSPMRQTPGRRQKEVGPEVDGRHLRKKNGRSSADDSSVVVWCRRQECSSA</sequence>
<feature type="compositionally biased region" description="Basic and acidic residues" evidence="1">
    <location>
        <begin position="26"/>
        <end position="41"/>
    </location>
</feature>
<feature type="region of interest" description="Disordered" evidence="1">
    <location>
        <begin position="1"/>
        <end position="45"/>
    </location>
</feature>
<organism evidence="2 3">
    <name type="scientific">Pomacea canaliculata</name>
    <name type="common">Golden apple snail</name>
    <dbReference type="NCBI Taxonomy" id="400727"/>
    <lineage>
        <taxon>Eukaryota</taxon>
        <taxon>Metazoa</taxon>
        <taxon>Spiralia</taxon>
        <taxon>Lophotrochozoa</taxon>
        <taxon>Mollusca</taxon>
        <taxon>Gastropoda</taxon>
        <taxon>Caenogastropoda</taxon>
        <taxon>Architaenioglossa</taxon>
        <taxon>Ampullarioidea</taxon>
        <taxon>Ampullariidae</taxon>
        <taxon>Pomacea</taxon>
    </lineage>
</organism>
<reference evidence="2 3" key="1">
    <citation type="submission" date="2018-04" db="EMBL/GenBank/DDBJ databases">
        <title>The genome of golden apple snail Pomacea canaliculata provides insight into stress tolerance and invasive adaptation.</title>
        <authorList>
            <person name="Liu C."/>
            <person name="Liu B."/>
            <person name="Ren Y."/>
            <person name="Zhang Y."/>
            <person name="Wang H."/>
            <person name="Li S."/>
            <person name="Jiang F."/>
            <person name="Yin L."/>
            <person name="Zhang G."/>
            <person name="Qian W."/>
            <person name="Fan W."/>
        </authorList>
    </citation>
    <scope>NUCLEOTIDE SEQUENCE [LARGE SCALE GENOMIC DNA]</scope>
    <source>
        <strain evidence="2">SZHN2017</strain>
        <tissue evidence="2">Muscle</tissue>
    </source>
</reference>
<protein>
    <submittedName>
        <fullName evidence="2">Uncharacterized protein</fullName>
    </submittedName>
</protein>
<dbReference type="AlphaFoldDB" id="A0A2T7PNS9"/>
<dbReference type="EMBL" id="PZQS01000003">
    <property type="protein sequence ID" value="PVD35086.1"/>
    <property type="molecule type" value="Genomic_DNA"/>
</dbReference>
<accession>A0A2T7PNS9</accession>
<gene>
    <name evidence="2" type="ORF">C0Q70_06367</name>
</gene>